<feature type="compositionally biased region" description="Polar residues" evidence="1">
    <location>
        <begin position="20"/>
        <end position="54"/>
    </location>
</feature>
<feature type="region of interest" description="Disordered" evidence="1">
    <location>
        <begin position="1"/>
        <end position="74"/>
    </location>
</feature>
<gene>
    <name evidence="3" type="ORF">CVT25_004739</name>
</gene>
<dbReference type="AlphaFoldDB" id="A0A409XVU7"/>
<evidence type="ECO:0000259" key="2">
    <source>
        <dbReference type="Pfam" id="PF19259"/>
    </source>
</evidence>
<comment type="caution">
    <text evidence="3">The sequence shown here is derived from an EMBL/GenBank/DDBJ whole genome shotgun (WGS) entry which is preliminary data.</text>
</comment>
<organism evidence="3 4">
    <name type="scientific">Psilocybe cyanescens</name>
    <dbReference type="NCBI Taxonomy" id="93625"/>
    <lineage>
        <taxon>Eukaryota</taxon>
        <taxon>Fungi</taxon>
        <taxon>Dikarya</taxon>
        <taxon>Basidiomycota</taxon>
        <taxon>Agaricomycotina</taxon>
        <taxon>Agaricomycetes</taxon>
        <taxon>Agaricomycetidae</taxon>
        <taxon>Agaricales</taxon>
        <taxon>Agaricineae</taxon>
        <taxon>Strophariaceae</taxon>
        <taxon>Psilocybe</taxon>
    </lineage>
</organism>
<feature type="domain" description="Ty3 transposon capsid-like protein" evidence="2">
    <location>
        <begin position="94"/>
        <end position="260"/>
    </location>
</feature>
<dbReference type="Proteomes" id="UP000283269">
    <property type="component" value="Unassembled WGS sequence"/>
</dbReference>
<dbReference type="Pfam" id="PF19259">
    <property type="entry name" value="Ty3_capsid"/>
    <property type="match status" value="1"/>
</dbReference>
<dbReference type="InterPro" id="IPR032567">
    <property type="entry name" value="RTL1-rel"/>
</dbReference>
<evidence type="ECO:0000256" key="1">
    <source>
        <dbReference type="SAM" id="MobiDB-lite"/>
    </source>
</evidence>
<dbReference type="InParanoid" id="A0A409XVU7"/>
<protein>
    <recommendedName>
        <fullName evidence="2">Ty3 transposon capsid-like protein domain-containing protein</fullName>
    </recommendedName>
</protein>
<dbReference type="EMBL" id="NHYD01000218">
    <property type="protein sequence ID" value="PPQ94870.1"/>
    <property type="molecule type" value="Genomic_DNA"/>
</dbReference>
<sequence length="326" mass="37043">MTSRSGTFSADYDTDDSGERTPTSDVQLTTRTPGLSGEQTPTSDVQLTTRTPGLSSGEEYFTNASEPSENLELNKTQMVDQMAIDTPKTRELSLNKPTPFNGERFKSKKFLQECILYMGINKDVYDTEPKRIAFMLSFMQEGNTVVWKQQFVQNKLNLDTGDIDLLTYKEFIDEFQKAFKPEEEDINALDKLKMLRQKNLTAEQLVTKFKLLVGEAGMSNDSDTANKLLIEMFKMALNPALVQKIIMSEKKPTKIEEWYDKAMSFDRSYRLAMAIRGPSQSNARFIPRSAPKKDPFAMDVDAMTTKERTSLMKKGACFRCKQTGHL</sequence>
<dbReference type="STRING" id="93625.A0A409XVU7"/>
<evidence type="ECO:0000313" key="4">
    <source>
        <dbReference type="Proteomes" id="UP000283269"/>
    </source>
</evidence>
<reference evidence="3 4" key="1">
    <citation type="journal article" date="2018" name="Evol. Lett.">
        <title>Horizontal gene cluster transfer increased hallucinogenic mushroom diversity.</title>
        <authorList>
            <person name="Reynolds H.T."/>
            <person name="Vijayakumar V."/>
            <person name="Gluck-Thaler E."/>
            <person name="Korotkin H.B."/>
            <person name="Matheny P.B."/>
            <person name="Slot J.C."/>
        </authorList>
    </citation>
    <scope>NUCLEOTIDE SEQUENCE [LARGE SCALE GENOMIC DNA]</scope>
    <source>
        <strain evidence="3 4">2631</strain>
    </source>
</reference>
<feature type="compositionally biased region" description="Polar residues" evidence="1">
    <location>
        <begin position="62"/>
        <end position="74"/>
    </location>
</feature>
<accession>A0A409XVU7</accession>
<keyword evidence="4" id="KW-1185">Reference proteome</keyword>
<dbReference type="PANTHER" id="PTHR15503">
    <property type="entry name" value="LDOC1 RELATED"/>
    <property type="match status" value="1"/>
</dbReference>
<dbReference type="OrthoDB" id="2692126at2759"/>
<feature type="non-terminal residue" evidence="3">
    <location>
        <position position="326"/>
    </location>
</feature>
<dbReference type="PANTHER" id="PTHR15503:SF22">
    <property type="entry name" value="TRANSPOSON TY3-I GAG POLYPROTEIN"/>
    <property type="match status" value="1"/>
</dbReference>
<evidence type="ECO:0000313" key="3">
    <source>
        <dbReference type="EMBL" id="PPQ94870.1"/>
    </source>
</evidence>
<proteinExistence type="predicted"/>
<dbReference type="InterPro" id="IPR045358">
    <property type="entry name" value="Ty3_capsid"/>
</dbReference>
<name>A0A409XVU7_PSICY</name>